<dbReference type="RefSeq" id="WP_345330316.1">
    <property type="nucleotide sequence ID" value="NZ_BAABJI010000002.1"/>
</dbReference>
<protein>
    <recommendedName>
        <fullName evidence="5">Pentapeptide MXKDX repeat protein</fullName>
    </recommendedName>
</protein>
<feature type="signal peptide" evidence="2">
    <location>
        <begin position="1"/>
        <end position="25"/>
    </location>
</feature>
<evidence type="ECO:0000313" key="4">
    <source>
        <dbReference type="Proteomes" id="UP001501436"/>
    </source>
</evidence>
<dbReference type="Proteomes" id="UP001501436">
    <property type="component" value="Unassembled WGS sequence"/>
</dbReference>
<evidence type="ECO:0000256" key="1">
    <source>
        <dbReference type="SAM" id="MobiDB-lite"/>
    </source>
</evidence>
<name>A0ABP9FQT3_9SPHI</name>
<evidence type="ECO:0000256" key="2">
    <source>
        <dbReference type="SAM" id="SignalP"/>
    </source>
</evidence>
<keyword evidence="2" id="KW-0732">Signal</keyword>
<gene>
    <name evidence="3" type="ORF">GCM10023313_14170</name>
</gene>
<proteinExistence type="predicted"/>
<sequence>MRTLLSKALGIAAAAILFLSVSGQAQDKMSKMKKDTSKMSKMDHKKDHGKMDKMKKTGKMDKMKKDTSKM</sequence>
<keyword evidence="4" id="KW-1185">Reference proteome</keyword>
<comment type="caution">
    <text evidence="3">The sequence shown here is derived from an EMBL/GenBank/DDBJ whole genome shotgun (WGS) entry which is preliminary data.</text>
</comment>
<organism evidence="3 4">
    <name type="scientific">Mucilaginibacter defluvii</name>
    <dbReference type="NCBI Taxonomy" id="1196019"/>
    <lineage>
        <taxon>Bacteria</taxon>
        <taxon>Pseudomonadati</taxon>
        <taxon>Bacteroidota</taxon>
        <taxon>Sphingobacteriia</taxon>
        <taxon>Sphingobacteriales</taxon>
        <taxon>Sphingobacteriaceae</taxon>
        <taxon>Mucilaginibacter</taxon>
    </lineage>
</organism>
<evidence type="ECO:0000313" key="3">
    <source>
        <dbReference type="EMBL" id="GAA4912279.1"/>
    </source>
</evidence>
<reference evidence="4" key="1">
    <citation type="journal article" date="2019" name="Int. J. Syst. Evol. Microbiol.">
        <title>The Global Catalogue of Microorganisms (GCM) 10K type strain sequencing project: providing services to taxonomists for standard genome sequencing and annotation.</title>
        <authorList>
            <consortium name="The Broad Institute Genomics Platform"/>
            <consortium name="The Broad Institute Genome Sequencing Center for Infectious Disease"/>
            <person name="Wu L."/>
            <person name="Ma J."/>
        </authorList>
    </citation>
    <scope>NUCLEOTIDE SEQUENCE [LARGE SCALE GENOMIC DNA]</scope>
    <source>
        <strain evidence="4">JCM 18283</strain>
    </source>
</reference>
<evidence type="ECO:0008006" key="5">
    <source>
        <dbReference type="Google" id="ProtNLM"/>
    </source>
</evidence>
<feature type="region of interest" description="Disordered" evidence="1">
    <location>
        <begin position="27"/>
        <end position="70"/>
    </location>
</feature>
<feature type="compositionally biased region" description="Basic and acidic residues" evidence="1">
    <location>
        <begin position="28"/>
        <end position="70"/>
    </location>
</feature>
<dbReference type="EMBL" id="BAABJI010000002">
    <property type="protein sequence ID" value="GAA4912279.1"/>
    <property type="molecule type" value="Genomic_DNA"/>
</dbReference>
<feature type="chain" id="PRO_5045628576" description="Pentapeptide MXKDX repeat protein" evidence="2">
    <location>
        <begin position="26"/>
        <end position="70"/>
    </location>
</feature>
<accession>A0ABP9FQT3</accession>